<proteinExistence type="predicted"/>
<dbReference type="RefSeq" id="WP_048718642.1">
    <property type="nucleotide sequence ID" value="NZ_JBBMFN010000010.1"/>
</dbReference>
<evidence type="ECO:0000313" key="3">
    <source>
        <dbReference type="Proteomes" id="UP001465426"/>
    </source>
</evidence>
<dbReference type="PANTHER" id="PTHR37308:SF1">
    <property type="entry name" value="POLYPRENYL-PHOSPHATE TRANSPORTER"/>
    <property type="match status" value="1"/>
</dbReference>
<dbReference type="InterPro" id="IPR007163">
    <property type="entry name" value="VCA0040-like"/>
</dbReference>
<keyword evidence="3" id="KW-1185">Reference proteome</keyword>
<protein>
    <submittedName>
        <fullName evidence="2">DUF368 domain-containing protein</fullName>
    </submittedName>
</protein>
<sequence>MEWKNLYRGFIMGISDLIPGVSGGTIAVILGIYDRLLDAISGFFSKRWKEQLGFLIPLAVGMGTALLLLSRLIEFLLENYHEPTQFFFIGLIIGVIPLMLKQAQPKKNFGSRHYIILALAAILIASMAFLNPEKTTEPITSLSLLSVIGLFFSGWLASMAMLLPGISGSFILLLLGVYSTAINALSTLNIPVILVIGLGAVVGFIGSSKGIKYSLSHFPHITYAIIIGLILGSLFVVFPGMVTGITTLIFCLITFILGLSVTMLFGSEKKLIKGKSDK</sequence>
<accession>A0ABV1F062</accession>
<evidence type="ECO:0000256" key="1">
    <source>
        <dbReference type="SAM" id="Phobius"/>
    </source>
</evidence>
<feature type="transmembrane region" description="Helical" evidence="1">
    <location>
        <begin position="218"/>
        <end position="238"/>
    </location>
</feature>
<dbReference type="EMBL" id="JBBMFN010000010">
    <property type="protein sequence ID" value="MEQ2465319.1"/>
    <property type="molecule type" value="Genomic_DNA"/>
</dbReference>
<feature type="transmembrane region" description="Helical" evidence="1">
    <location>
        <begin position="114"/>
        <end position="132"/>
    </location>
</feature>
<feature type="transmembrane region" description="Helical" evidence="1">
    <location>
        <begin position="162"/>
        <end position="182"/>
    </location>
</feature>
<comment type="caution">
    <text evidence="2">The sequence shown here is derived from an EMBL/GenBank/DDBJ whole genome shotgun (WGS) entry which is preliminary data.</text>
</comment>
<organism evidence="2 3">
    <name type="scientific">Niallia hominis</name>
    <dbReference type="NCBI Taxonomy" id="3133173"/>
    <lineage>
        <taxon>Bacteria</taxon>
        <taxon>Bacillati</taxon>
        <taxon>Bacillota</taxon>
        <taxon>Bacilli</taxon>
        <taxon>Bacillales</taxon>
        <taxon>Bacillaceae</taxon>
        <taxon>Niallia</taxon>
    </lineage>
</organism>
<evidence type="ECO:0000313" key="2">
    <source>
        <dbReference type="EMBL" id="MEQ2465319.1"/>
    </source>
</evidence>
<keyword evidence="1" id="KW-0472">Membrane</keyword>
<gene>
    <name evidence="2" type="ORF">WMO63_06495</name>
</gene>
<reference evidence="2 3" key="1">
    <citation type="submission" date="2024-03" db="EMBL/GenBank/DDBJ databases">
        <title>Human intestinal bacterial collection.</title>
        <authorList>
            <person name="Pauvert C."/>
            <person name="Hitch T.C.A."/>
            <person name="Clavel T."/>
        </authorList>
    </citation>
    <scope>NUCLEOTIDE SEQUENCE [LARGE SCALE GENOMIC DNA]</scope>
    <source>
        <strain evidence="2 3">CLA-SR-H024</strain>
    </source>
</reference>
<feature type="transmembrane region" description="Helical" evidence="1">
    <location>
        <begin position="54"/>
        <end position="73"/>
    </location>
</feature>
<dbReference type="Pfam" id="PF04018">
    <property type="entry name" value="VCA0040-like"/>
    <property type="match status" value="1"/>
</dbReference>
<name>A0ABV1F062_9BACI</name>
<keyword evidence="1" id="KW-0812">Transmembrane</keyword>
<feature type="transmembrane region" description="Helical" evidence="1">
    <location>
        <begin position="244"/>
        <end position="265"/>
    </location>
</feature>
<feature type="transmembrane region" description="Helical" evidence="1">
    <location>
        <begin position="85"/>
        <end position="102"/>
    </location>
</feature>
<dbReference type="PANTHER" id="PTHR37308">
    <property type="entry name" value="INTEGRAL MEMBRANE PROTEIN"/>
    <property type="match status" value="1"/>
</dbReference>
<keyword evidence="1" id="KW-1133">Transmembrane helix</keyword>
<feature type="transmembrane region" description="Helical" evidence="1">
    <location>
        <begin position="6"/>
        <end position="33"/>
    </location>
</feature>
<feature type="transmembrane region" description="Helical" evidence="1">
    <location>
        <begin position="188"/>
        <end position="206"/>
    </location>
</feature>
<dbReference type="Proteomes" id="UP001465426">
    <property type="component" value="Unassembled WGS sequence"/>
</dbReference>